<dbReference type="EMBL" id="CM000137">
    <property type="protein sequence ID" value="EEC69420.1"/>
    <property type="molecule type" value="Genomic_DNA"/>
</dbReference>
<dbReference type="Proteomes" id="UP000007015">
    <property type="component" value="Chromosome 12"/>
</dbReference>
<feature type="region of interest" description="Disordered" evidence="1">
    <location>
        <begin position="89"/>
        <end position="127"/>
    </location>
</feature>
<evidence type="ECO:0000313" key="3">
    <source>
        <dbReference type="Proteomes" id="UP000007015"/>
    </source>
</evidence>
<keyword evidence="3" id="KW-1185">Reference proteome</keyword>
<proteinExistence type="predicted"/>
<dbReference type="HOGENOM" id="CLU_1974186_0_0_1"/>
<dbReference type="GO" id="GO:0003855">
    <property type="term" value="F:3-dehydroquinate dehydratase activity"/>
    <property type="evidence" value="ECO:0007669"/>
    <property type="project" value="InterPro"/>
</dbReference>
<reference evidence="2 3" key="1">
    <citation type="journal article" date="2005" name="PLoS Biol.">
        <title>The genomes of Oryza sativa: a history of duplications.</title>
        <authorList>
            <person name="Yu J."/>
            <person name="Wang J."/>
            <person name="Lin W."/>
            <person name="Li S."/>
            <person name="Li H."/>
            <person name="Zhou J."/>
            <person name="Ni P."/>
            <person name="Dong W."/>
            <person name="Hu S."/>
            <person name="Zeng C."/>
            <person name="Zhang J."/>
            <person name="Zhang Y."/>
            <person name="Li R."/>
            <person name="Xu Z."/>
            <person name="Li S."/>
            <person name="Li X."/>
            <person name="Zheng H."/>
            <person name="Cong L."/>
            <person name="Lin L."/>
            <person name="Yin J."/>
            <person name="Geng J."/>
            <person name="Li G."/>
            <person name="Shi J."/>
            <person name="Liu J."/>
            <person name="Lv H."/>
            <person name="Li J."/>
            <person name="Wang J."/>
            <person name="Deng Y."/>
            <person name="Ran L."/>
            <person name="Shi X."/>
            <person name="Wang X."/>
            <person name="Wu Q."/>
            <person name="Li C."/>
            <person name="Ren X."/>
            <person name="Wang J."/>
            <person name="Wang X."/>
            <person name="Li D."/>
            <person name="Liu D."/>
            <person name="Zhang X."/>
            <person name="Ji Z."/>
            <person name="Zhao W."/>
            <person name="Sun Y."/>
            <person name="Zhang Z."/>
            <person name="Bao J."/>
            <person name="Han Y."/>
            <person name="Dong L."/>
            <person name="Ji J."/>
            <person name="Chen P."/>
            <person name="Wu S."/>
            <person name="Liu J."/>
            <person name="Xiao Y."/>
            <person name="Bu D."/>
            <person name="Tan J."/>
            <person name="Yang L."/>
            <person name="Ye C."/>
            <person name="Zhang J."/>
            <person name="Xu J."/>
            <person name="Zhou Y."/>
            <person name="Yu Y."/>
            <person name="Zhang B."/>
            <person name="Zhuang S."/>
            <person name="Wei H."/>
            <person name="Liu B."/>
            <person name="Lei M."/>
            <person name="Yu H."/>
            <person name="Li Y."/>
            <person name="Xu H."/>
            <person name="Wei S."/>
            <person name="He X."/>
            <person name="Fang L."/>
            <person name="Zhang Z."/>
            <person name="Zhang Y."/>
            <person name="Huang X."/>
            <person name="Su Z."/>
            <person name="Tong W."/>
            <person name="Li J."/>
            <person name="Tong Z."/>
            <person name="Li S."/>
            <person name="Ye J."/>
            <person name="Wang L."/>
            <person name="Fang L."/>
            <person name="Lei T."/>
            <person name="Chen C."/>
            <person name="Chen H."/>
            <person name="Xu Z."/>
            <person name="Li H."/>
            <person name="Huang H."/>
            <person name="Zhang F."/>
            <person name="Xu H."/>
            <person name="Li N."/>
            <person name="Zhao C."/>
            <person name="Li S."/>
            <person name="Dong L."/>
            <person name="Huang Y."/>
            <person name="Li L."/>
            <person name="Xi Y."/>
            <person name="Qi Q."/>
            <person name="Li W."/>
            <person name="Zhang B."/>
            <person name="Hu W."/>
            <person name="Zhang Y."/>
            <person name="Tian X."/>
            <person name="Jiao Y."/>
            <person name="Liang X."/>
            <person name="Jin J."/>
            <person name="Gao L."/>
            <person name="Zheng W."/>
            <person name="Hao B."/>
            <person name="Liu S."/>
            <person name="Wang W."/>
            <person name="Yuan L."/>
            <person name="Cao M."/>
            <person name="McDermott J."/>
            <person name="Samudrala R."/>
            <person name="Wang J."/>
            <person name="Wong G.K."/>
            <person name="Yang H."/>
        </authorList>
    </citation>
    <scope>NUCLEOTIDE SEQUENCE [LARGE SCALE GENOMIC DNA]</scope>
    <source>
        <strain evidence="3">cv. 93-11</strain>
    </source>
</reference>
<dbReference type="Gene3D" id="3.20.20.70">
    <property type="entry name" value="Aldolase class I"/>
    <property type="match status" value="1"/>
</dbReference>
<dbReference type="SUPFAM" id="SSF51569">
    <property type="entry name" value="Aldolase"/>
    <property type="match status" value="1"/>
</dbReference>
<dbReference type="PANTHER" id="PTHR21089:SF1">
    <property type="entry name" value="BIFUNCTIONAL 3-DEHYDROQUINATE DEHYDRATASE_SHIKIMATE DEHYDROGENASE, CHLOROPLASTIC"/>
    <property type="match status" value="1"/>
</dbReference>
<dbReference type="InterPro" id="IPR022893">
    <property type="entry name" value="Shikimate_DH_fam"/>
</dbReference>
<sequence>MSASAMVPPSAAAAVARARTLLCVPATARAPREMAAELAAAAALGADVAEFRLDRLAGFAPRRDLPVLLAQPRPLPALVTYSFYTEPPDPVPESHDNGFTQPPVSGRGTIGFLRPPTSRAPWISRVR</sequence>
<dbReference type="Gramene" id="BGIOSGA036066-TA">
    <property type="protein sequence ID" value="BGIOSGA036066-PA"/>
    <property type="gene ID" value="BGIOSGA036066"/>
</dbReference>
<dbReference type="Pfam" id="PF01487">
    <property type="entry name" value="DHquinase_I"/>
    <property type="match status" value="1"/>
</dbReference>
<dbReference type="GO" id="GO:0019632">
    <property type="term" value="P:shikimate metabolic process"/>
    <property type="evidence" value="ECO:0007669"/>
    <property type="project" value="TreeGrafter"/>
</dbReference>
<gene>
    <name evidence="2" type="ORF">OsI_38584</name>
</gene>
<protein>
    <submittedName>
        <fullName evidence="2">Uncharacterized protein</fullName>
    </submittedName>
</protein>
<organism evidence="2 3">
    <name type="scientific">Oryza sativa subsp. indica</name>
    <name type="common">Rice</name>
    <dbReference type="NCBI Taxonomy" id="39946"/>
    <lineage>
        <taxon>Eukaryota</taxon>
        <taxon>Viridiplantae</taxon>
        <taxon>Streptophyta</taxon>
        <taxon>Embryophyta</taxon>
        <taxon>Tracheophyta</taxon>
        <taxon>Spermatophyta</taxon>
        <taxon>Magnoliopsida</taxon>
        <taxon>Liliopsida</taxon>
        <taxon>Poales</taxon>
        <taxon>Poaceae</taxon>
        <taxon>BOP clade</taxon>
        <taxon>Oryzoideae</taxon>
        <taxon>Oryzeae</taxon>
        <taxon>Oryzinae</taxon>
        <taxon>Oryza</taxon>
        <taxon>Oryza sativa</taxon>
    </lineage>
</organism>
<dbReference type="AlphaFoldDB" id="B8BMA0"/>
<dbReference type="InterPro" id="IPR013785">
    <property type="entry name" value="Aldolase_TIM"/>
</dbReference>
<evidence type="ECO:0000313" key="2">
    <source>
        <dbReference type="EMBL" id="EEC69420.1"/>
    </source>
</evidence>
<dbReference type="InterPro" id="IPR001381">
    <property type="entry name" value="DHquinase_I"/>
</dbReference>
<dbReference type="GO" id="GO:0009423">
    <property type="term" value="P:chorismate biosynthetic process"/>
    <property type="evidence" value="ECO:0007669"/>
    <property type="project" value="TreeGrafter"/>
</dbReference>
<evidence type="ECO:0000256" key="1">
    <source>
        <dbReference type="SAM" id="MobiDB-lite"/>
    </source>
</evidence>
<name>B8BMA0_ORYSI</name>
<accession>B8BMA0</accession>
<dbReference type="STRING" id="39946.B8BMA0"/>
<dbReference type="GO" id="GO:0004764">
    <property type="term" value="F:shikimate 3-dehydrogenase (NADP+) activity"/>
    <property type="evidence" value="ECO:0007669"/>
    <property type="project" value="InterPro"/>
</dbReference>
<dbReference type="PANTHER" id="PTHR21089">
    <property type="entry name" value="SHIKIMATE DEHYDROGENASE"/>
    <property type="match status" value="1"/>
</dbReference>